<keyword evidence="2" id="KW-1185">Reference proteome</keyword>
<dbReference type="Proteomes" id="UP000814033">
    <property type="component" value="Unassembled WGS sequence"/>
</dbReference>
<accession>A0ACB8RNY0</accession>
<proteinExistence type="predicted"/>
<comment type="caution">
    <text evidence="1">The sequence shown here is derived from an EMBL/GenBank/DDBJ whole genome shotgun (WGS) entry which is preliminary data.</text>
</comment>
<reference evidence="1" key="2">
    <citation type="journal article" date="2022" name="New Phytol.">
        <title>Evolutionary transition to the ectomycorrhizal habit in the genomes of a hyperdiverse lineage of mushroom-forming fungi.</title>
        <authorList>
            <person name="Looney B."/>
            <person name="Miyauchi S."/>
            <person name="Morin E."/>
            <person name="Drula E."/>
            <person name="Courty P.E."/>
            <person name="Kohler A."/>
            <person name="Kuo A."/>
            <person name="LaButti K."/>
            <person name="Pangilinan J."/>
            <person name="Lipzen A."/>
            <person name="Riley R."/>
            <person name="Andreopoulos W."/>
            <person name="He G."/>
            <person name="Johnson J."/>
            <person name="Nolan M."/>
            <person name="Tritt A."/>
            <person name="Barry K.W."/>
            <person name="Grigoriev I.V."/>
            <person name="Nagy L.G."/>
            <person name="Hibbett D."/>
            <person name="Henrissat B."/>
            <person name="Matheny P.B."/>
            <person name="Labbe J."/>
            <person name="Martin F.M."/>
        </authorList>
    </citation>
    <scope>NUCLEOTIDE SEQUENCE</scope>
    <source>
        <strain evidence="1">FP105234-sp</strain>
    </source>
</reference>
<gene>
    <name evidence="1" type="ORF">FA95DRAFT_122421</name>
</gene>
<evidence type="ECO:0000313" key="2">
    <source>
        <dbReference type="Proteomes" id="UP000814033"/>
    </source>
</evidence>
<reference evidence="1" key="1">
    <citation type="submission" date="2021-02" db="EMBL/GenBank/DDBJ databases">
        <authorList>
            <consortium name="DOE Joint Genome Institute"/>
            <person name="Ahrendt S."/>
            <person name="Looney B.P."/>
            <person name="Miyauchi S."/>
            <person name="Morin E."/>
            <person name="Drula E."/>
            <person name="Courty P.E."/>
            <person name="Chicoki N."/>
            <person name="Fauchery L."/>
            <person name="Kohler A."/>
            <person name="Kuo A."/>
            <person name="Labutti K."/>
            <person name="Pangilinan J."/>
            <person name="Lipzen A."/>
            <person name="Riley R."/>
            <person name="Andreopoulos W."/>
            <person name="He G."/>
            <person name="Johnson J."/>
            <person name="Barry K.W."/>
            <person name="Grigoriev I.V."/>
            <person name="Nagy L."/>
            <person name="Hibbett D."/>
            <person name="Henrissat B."/>
            <person name="Matheny P.B."/>
            <person name="Labbe J."/>
            <person name="Martin F."/>
        </authorList>
    </citation>
    <scope>NUCLEOTIDE SEQUENCE</scope>
    <source>
        <strain evidence="1">FP105234-sp</strain>
    </source>
</reference>
<organism evidence="1 2">
    <name type="scientific">Auriscalpium vulgare</name>
    <dbReference type="NCBI Taxonomy" id="40419"/>
    <lineage>
        <taxon>Eukaryota</taxon>
        <taxon>Fungi</taxon>
        <taxon>Dikarya</taxon>
        <taxon>Basidiomycota</taxon>
        <taxon>Agaricomycotina</taxon>
        <taxon>Agaricomycetes</taxon>
        <taxon>Russulales</taxon>
        <taxon>Auriscalpiaceae</taxon>
        <taxon>Auriscalpium</taxon>
    </lineage>
</organism>
<sequence length="156" mass="16998">MRRPSTGKFVQPNKPGGSKFKPCQICHRLSQLKRALTATLDEPNRKRSVLTAPSGSHRLELRPRRPAAGPSEPCLPTRGTAMARPFVFVLGQDFPVQLCSGPYFGLFGVHECLWREQGASSICRRSCCRSCPTPTDASGSSPSVIAGVIRPNTLHN</sequence>
<name>A0ACB8RNY0_9AGAM</name>
<protein>
    <submittedName>
        <fullName evidence="1">Uncharacterized protein</fullName>
    </submittedName>
</protein>
<evidence type="ECO:0000313" key="1">
    <source>
        <dbReference type="EMBL" id="KAI0045502.1"/>
    </source>
</evidence>
<dbReference type="EMBL" id="MU275950">
    <property type="protein sequence ID" value="KAI0045502.1"/>
    <property type="molecule type" value="Genomic_DNA"/>
</dbReference>